<evidence type="ECO:0000313" key="1">
    <source>
        <dbReference type="EMBL" id="VDP54439.1"/>
    </source>
</evidence>
<dbReference type="InterPro" id="IPR052614">
    <property type="entry name" value="CFAP65"/>
</dbReference>
<protein>
    <submittedName>
        <fullName evidence="1">Uncharacterized protein</fullName>
    </submittedName>
</protein>
<name>A0A183NAA8_9TREM</name>
<organism evidence="1 2">
    <name type="scientific">Schistosoma margrebowiei</name>
    <dbReference type="NCBI Taxonomy" id="48269"/>
    <lineage>
        <taxon>Eukaryota</taxon>
        <taxon>Metazoa</taxon>
        <taxon>Spiralia</taxon>
        <taxon>Lophotrochozoa</taxon>
        <taxon>Platyhelminthes</taxon>
        <taxon>Trematoda</taxon>
        <taxon>Digenea</taxon>
        <taxon>Strigeidida</taxon>
        <taxon>Schistosomatoidea</taxon>
        <taxon>Schistosomatidae</taxon>
        <taxon>Schistosoma</taxon>
    </lineage>
</organism>
<dbReference type="AlphaFoldDB" id="A0A183NAA8"/>
<dbReference type="Proteomes" id="UP000277204">
    <property type="component" value="Unassembled WGS sequence"/>
</dbReference>
<reference evidence="1 2" key="1">
    <citation type="submission" date="2018-11" db="EMBL/GenBank/DDBJ databases">
        <authorList>
            <consortium name="Pathogen Informatics"/>
        </authorList>
    </citation>
    <scope>NUCLEOTIDE SEQUENCE [LARGE SCALE GENOMIC DNA]</scope>
    <source>
        <strain evidence="1 2">Zambia</strain>
    </source>
</reference>
<gene>
    <name evidence="1" type="ORF">SMRZ_LOCUS25233</name>
</gene>
<feature type="non-terminal residue" evidence="1">
    <location>
        <position position="1"/>
    </location>
</feature>
<evidence type="ECO:0000313" key="2">
    <source>
        <dbReference type="Proteomes" id="UP000277204"/>
    </source>
</evidence>
<dbReference type="PANTHER" id="PTHR46127:SF1">
    <property type="entry name" value="CILIA- AND FLAGELLA-ASSOCIATED PROTEIN 65"/>
    <property type="match status" value="1"/>
</dbReference>
<sequence length="200" mass="23352">HTFPSNKQSFTPYYEINKSTIIFDPIEYCENKFDSISLYNKSEYPLLLQHKNLKKCLNYENFDENILNIQLIPSITLIPPNSYKVIVFQCETNLSYAEIKKKMATREDKIILKGLEIVSMNQQPKHEWRIPIEINFTTANIILENHGELYFVPTHVGAYTQKKFNITNVSPYKIEWKLVCSLPQKAVADGIRPMNVKYLA</sequence>
<proteinExistence type="predicted"/>
<dbReference type="PANTHER" id="PTHR46127">
    <property type="entry name" value="CILIA- AND FLAGELLA-ASSOCIATED PROTEIN 65"/>
    <property type="match status" value="1"/>
</dbReference>
<keyword evidence="2" id="KW-1185">Reference proteome</keyword>
<accession>A0A183NAA8</accession>
<dbReference type="EMBL" id="UZAI01021094">
    <property type="protein sequence ID" value="VDP54439.1"/>
    <property type="molecule type" value="Genomic_DNA"/>
</dbReference>